<dbReference type="Proteomes" id="UP000536909">
    <property type="component" value="Unassembled WGS sequence"/>
</dbReference>
<dbReference type="EMBL" id="VBRC01000023">
    <property type="protein sequence ID" value="TLK21194.1"/>
    <property type="molecule type" value="Genomic_DNA"/>
</dbReference>
<evidence type="ECO:0000313" key="2">
    <source>
        <dbReference type="EMBL" id="TLK21194.1"/>
    </source>
</evidence>
<dbReference type="EMBL" id="JACHFV010000022">
    <property type="protein sequence ID" value="MBB5297350.1"/>
    <property type="molecule type" value="Genomic_DNA"/>
</dbReference>
<keyword evidence="4" id="KW-1185">Reference proteome</keyword>
<dbReference type="Proteomes" id="UP000308000">
    <property type="component" value="Unassembled WGS sequence"/>
</dbReference>
<dbReference type="RefSeq" id="WP_129120516.1">
    <property type="nucleotide sequence ID" value="NZ_BSUI01000033.1"/>
</dbReference>
<comment type="caution">
    <text evidence="2">The sequence shown here is derived from an EMBL/GenBank/DDBJ whole genome shotgun (WGS) entry which is preliminary data.</text>
</comment>
<evidence type="ECO:0000313" key="3">
    <source>
        <dbReference type="Proteomes" id="UP000308000"/>
    </source>
</evidence>
<accession>A0AAJ5JX13</accession>
<dbReference type="AlphaFoldDB" id="A0AAJ5JX13"/>
<proteinExistence type="predicted"/>
<evidence type="ECO:0000313" key="4">
    <source>
        <dbReference type="Proteomes" id="UP000536909"/>
    </source>
</evidence>
<protein>
    <recommendedName>
        <fullName evidence="5">DksA C4-type domain-containing protein</fullName>
    </recommendedName>
</protein>
<gene>
    <name evidence="2" type="ORF">FCS05_19450</name>
    <name evidence="1" type="ORF">HNQ10_004222</name>
</gene>
<evidence type="ECO:0008006" key="5">
    <source>
        <dbReference type="Google" id="ProtNLM"/>
    </source>
</evidence>
<name>A0AAJ5JX13_9DEIO</name>
<reference evidence="2 3" key="1">
    <citation type="submission" date="2019-04" db="EMBL/GenBank/DDBJ databases">
        <title>Deinococcus metalilatus MA1002 mutant No.5.</title>
        <authorList>
            <person name="Park W."/>
            <person name="Park C."/>
        </authorList>
    </citation>
    <scope>NUCLEOTIDE SEQUENCE [LARGE SCALE GENOMIC DNA]</scope>
    <source>
        <strain evidence="2 3">MA1002-m5</strain>
    </source>
</reference>
<reference evidence="1 4" key="2">
    <citation type="submission" date="2020-08" db="EMBL/GenBank/DDBJ databases">
        <title>Genomic Encyclopedia of Type Strains, Phase IV (KMG-IV): sequencing the most valuable type-strain genomes for metagenomic binning, comparative biology and taxonomic classification.</title>
        <authorList>
            <person name="Goeker M."/>
        </authorList>
    </citation>
    <scope>NUCLEOTIDE SEQUENCE [LARGE SCALE GENOMIC DNA]</scope>
    <source>
        <strain evidence="1 4">DSM 105434</strain>
    </source>
</reference>
<evidence type="ECO:0000313" key="1">
    <source>
        <dbReference type="EMBL" id="MBB5297350.1"/>
    </source>
</evidence>
<sequence length="103" mass="11926">MTSTDEQLLQDFFRIRVIADRAVLEVACLSWEGPHTPITTWETVEELRSGMDAQARARAALEDERWFGVCTLCGERNPNGWLMTLDDECICHRCAERHRQIVF</sequence>
<organism evidence="2 3">
    <name type="scientific">Deinococcus metallilatus</name>
    <dbReference type="NCBI Taxonomy" id="1211322"/>
    <lineage>
        <taxon>Bacteria</taxon>
        <taxon>Thermotogati</taxon>
        <taxon>Deinococcota</taxon>
        <taxon>Deinococci</taxon>
        <taxon>Deinococcales</taxon>
        <taxon>Deinococcaceae</taxon>
        <taxon>Deinococcus</taxon>
    </lineage>
</organism>